<evidence type="ECO:0000313" key="2">
    <source>
        <dbReference type="Proteomes" id="UP000198900"/>
    </source>
</evidence>
<dbReference type="InterPro" id="IPR036282">
    <property type="entry name" value="Glutathione-S-Trfase_C_sf"/>
</dbReference>
<protein>
    <recommendedName>
        <fullName evidence="3">GST C-terminal domain-containing protein</fullName>
    </recommendedName>
</protein>
<evidence type="ECO:0000313" key="1">
    <source>
        <dbReference type="EMBL" id="SDH25624.1"/>
    </source>
</evidence>
<evidence type="ECO:0008006" key="3">
    <source>
        <dbReference type="Google" id="ProtNLM"/>
    </source>
</evidence>
<name>A0A7Z7FF48_9BURK</name>
<sequence length="103" mass="11755">MRAVLPADLVNLSVAPPLISEFDRRHHGISFEFDLTPRRVDRNAFVVGETSTLSDCCLVPQLFNVGRLGVDMDRFPALRKIEKHREHLDALCMAHPVRQTDFE</sequence>
<organism evidence="1 2">
    <name type="scientific">Paraburkholderia steynii</name>
    <dbReference type="NCBI Taxonomy" id="1245441"/>
    <lineage>
        <taxon>Bacteria</taxon>
        <taxon>Pseudomonadati</taxon>
        <taxon>Pseudomonadota</taxon>
        <taxon>Betaproteobacteria</taxon>
        <taxon>Burkholderiales</taxon>
        <taxon>Burkholderiaceae</taxon>
        <taxon>Paraburkholderia</taxon>
    </lineage>
</organism>
<dbReference type="EMBL" id="FNDI01000003">
    <property type="protein sequence ID" value="SDH25624.1"/>
    <property type="molecule type" value="Genomic_DNA"/>
</dbReference>
<keyword evidence="2" id="KW-1185">Reference proteome</keyword>
<proteinExistence type="predicted"/>
<dbReference type="SUPFAM" id="SSF47616">
    <property type="entry name" value="GST C-terminal domain-like"/>
    <property type="match status" value="1"/>
</dbReference>
<dbReference type="RefSeq" id="WP_091776408.1">
    <property type="nucleotide sequence ID" value="NZ_FNDI01000003.1"/>
</dbReference>
<accession>A0A7Z7FF48</accession>
<gene>
    <name evidence="1" type="ORF">SAMN04487926_10398</name>
</gene>
<dbReference type="AlphaFoldDB" id="A0A7Z7FF48"/>
<comment type="caution">
    <text evidence="1">The sequence shown here is derived from an EMBL/GenBank/DDBJ whole genome shotgun (WGS) entry which is preliminary data.</text>
</comment>
<reference evidence="1" key="1">
    <citation type="submission" date="2016-10" db="EMBL/GenBank/DDBJ databases">
        <authorList>
            <person name="Varghese N."/>
            <person name="Submissions S."/>
        </authorList>
    </citation>
    <scope>NUCLEOTIDE SEQUENCE [LARGE SCALE GENOMIC DNA]</scope>
    <source>
        <strain evidence="1">YR281</strain>
    </source>
</reference>
<dbReference type="Gene3D" id="1.20.1050.10">
    <property type="match status" value="1"/>
</dbReference>
<dbReference type="Proteomes" id="UP000198900">
    <property type="component" value="Unassembled WGS sequence"/>
</dbReference>